<evidence type="ECO:0000313" key="10">
    <source>
        <dbReference type="Proteomes" id="UP000287502"/>
    </source>
</evidence>
<accession>A0A3R5UXY2</accession>
<proteinExistence type="predicted"/>
<dbReference type="RefSeq" id="WP_128465780.1">
    <property type="nucleotide sequence ID" value="NZ_CP035108.1"/>
</dbReference>
<dbReference type="InterPro" id="IPR025662">
    <property type="entry name" value="Sigma_54_int_dom_ATP-bd_1"/>
</dbReference>
<dbReference type="KEGG" id="gtl:EP073_03460"/>
<dbReference type="CDD" id="cd00009">
    <property type="entry name" value="AAA"/>
    <property type="match status" value="1"/>
</dbReference>
<dbReference type="InterPro" id="IPR011006">
    <property type="entry name" value="CheY-like_superfamily"/>
</dbReference>
<feature type="domain" description="Sigma-54 factor interaction" evidence="7">
    <location>
        <begin position="139"/>
        <end position="368"/>
    </location>
</feature>
<dbReference type="InterPro" id="IPR027417">
    <property type="entry name" value="P-loop_NTPase"/>
</dbReference>
<evidence type="ECO:0000256" key="6">
    <source>
        <dbReference type="PROSITE-ProRule" id="PRU00169"/>
    </source>
</evidence>
<dbReference type="FunFam" id="3.40.50.300:FF:000006">
    <property type="entry name" value="DNA-binding transcriptional regulator NtrC"/>
    <property type="match status" value="1"/>
</dbReference>
<dbReference type="SUPFAM" id="SSF46689">
    <property type="entry name" value="Homeodomain-like"/>
    <property type="match status" value="1"/>
</dbReference>
<evidence type="ECO:0000256" key="2">
    <source>
        <dbReference type="ARBA" id="ARBA00022840"/>
    </source>
</evidence>
<evidence type="ECO:0000259" key="8">
    <source>
        <dbReference type="PROSITE" id="PS50110"/>
    </source>
</evidence>
<evidence type="ECO:0000256" key="3">
    <source>
        <dbReference type="ARBA" id="ARBA00023015"/>
    </source>
</evidence>
<dbReference type="SUPFAM" id="SSF52540">
    <property type="entry name" value="P-loop containing nucleoside triphosphate hydrolases"/>
    <property type="match status" value="1"/>
</dbReference>
<dbReference type="OrthoDB" id="9804019at2"/>
<keyword evidence="5" id="KW-0804">Transcription</keyword>
<keyword evidence="6" id="KW-0597">Phosphoprotein</keyword>
<dbReference type="GO" id="GO:0043565">
    <property type="term" value="F:sequence-specific DNA binding"/>
    <property type="evidence" value="ECO:0007669"/>
    <property type="project" value="InterPro"/>
</dbReference>
<evidence type="ECO:0000256" key="5">
    <source>
        <dbReference type="ARBA" id="ARBA00023163"/>
    </source>
</evidence>
<dbReference type="Pfam" id="PF02954">
    <property type="entry name" value="HTH_8"/>
    <property type="match status" value="1"/>
</dbReference>
<dbReference type="Gene3D" id="3.40.50.2300">
    <property type="match status" value="1"/>
</dbReference>
<reference evidence="9 10" key="1">
    <citation type="submission" date="2019-01" db="EMBL/GenBank/DDBJ databases">
        <title>Geovibrio thiophilus DSM 11263, complete genome.</title>
        <authorList>
            <person name="Spring S."/>
            <person name="Bunk B."/>
            <person name="Sproer C."/>
        </authorList>
    </citation>
    <scope>NUCLEOTIDE SEQUENCE [LARGE SCALE GENOMIC DNA]</scope>
    <source>
        <strain evidence="9 10">DSM 11263</strain>
    </source>
</reference>
<dbReference type="InterPro" id="IPR058031">
    <property type="entry name" value="AAA_lid_NorR"/>
</dbReference>
<feature type="domain" description="Response regulatory" evidence="8">
    <location>
        <begin position="9"/>
        <end position="123"/>
    </location>
</feature>
<dbReference type="PANTHER" id="PTHR32071:SF21">
    <property type="entry name" value="TRANSCRIPTIONAL REGULATORY PROTEIN FLGR"/>
    <property type="match status" value="1"/>
</dbReference>
<keyword evidence="10" id="KW-1185">Reference proteome</keyword>
<dbReference type="AlphaFoldDB" id="A0A3R5UXY2"/>
<evidence type="ECO:0000313" key="9">
    <source>
        <dbReference type="EMBL" id="QAR32493.1"/>
    </source>
</evidence>
<dbReference type="Proteomes" id="UP000287502">
    <property type="component" value="Chromosome"/>
</dbReference>
<dbReference type="InterPro" id="IPR001789">
    <property type="entry name" value="Sig_transdc_resp-reg_receiver"/>
</dbReference>
<dbReference type="CDD" id="cd17536">
    <property type="entry name" value="REC_YesN-like"/>
    <property type="match status" value="1"/>
</dbReference>
<dbReference type="GO" id="GO:0006355">
    <property type="term" value="P:regulation of DNA-templated transcription"/>
    <property type="evidence" value="ECO:0007669"/>
    <property type="project" value="InterPro"/>
</dbReference>
<dbReference type="Gene3D" id="3.40.50.300">
    <property type="entry name" value="P-loop containing nucleotide triphosphate hydrolases"/>
    <property type="match status" value="1"/>
</dbReference>
<dbReference type="GO" id="GO:0005524">
    <property type="term" value="F:ATP binding"/>
    <property type="evidence" value="ECO:0007669"/>
    <property type="project" value="UniProtKB-KW"/>
</dbReference>
<protein>
    <submittedName>
        <fullName evidence="9">Sigma-54-dependent Fis family transcriptional regulator</fullName>
    </submittedName>
</protein>
<evidence type="ECO:0000256" key="1">
    <source>
        <dbReference type="ARBA" id="ARBA00022741"/>
    </source>
</evidence>
<dbReference type="InterPro" id="IPR009057">
    <property type="entry name" value="Homeodomain-like_sf"/>
</dbReference>
<dbReference type="InterPro" id="IPR003593">
    <property type="entry name" value="AAA+_ATPase"/>
</dbReference>
<dbReference type="InterPro" id="IPR025944">
    <property type="entry name" value="Sigma_54_int_dom_CS"/>
</dbReference>
<keyword evidence="3" id="KW-0805">Transcription regulation</keyword>
<dbReference type="SUPFAM" id="SSF52172">
    <property type="entry name" value="CheY-like"/>
    <property type="match status" value="1"/>
</dbReference>
<dbReference type="PROSITE" id="PS00675">
    <property type="entry name" value="SIGMA54_INTERACT_1"/>
    <property type="match status" value="1"/>
</dbReference>
<evidence type="ECO:0000259" key="7">
    <source>
        <dbReference type="PROSITE" id="PS50045"/>
    </source>
</evidence>
<dbReference type="SMART" id="SM00448">
    <property type="entry name" value="REC"/>
    <property type="match status" value="1"/>
</dbReference>
<dbReference type="PANTHER" id="PTHR32071">
    <property type="entry name" value="TRANSCRIPTIONAL REGULATORY PROTEIN"/>
    <property type="match status" value="1"/>
</dbReference>
<sequence length="479" mass="53512">MSDKNESRKVLIVDDDDNMREALKETVRRMGLSVETAENGREGFEKASSRPYDLIVSDMRMPEIDGLAMFNMMRSSGIETPVCFITAFGTVSNAVAALKLGASDYILKPFPPEVIEELIRRTFEIESLNKGGKRKKNKAVFRSAFMARLFALAKDVAGSEATVLITGESGTGKEVLARYIHDNSSRADGPFVAVNCAAIPENLIESELFGFEKGAFTGAINRKAGKFELADGGTILLDEIGEVPIHLQAKLLRVLQEREVERLGSIRPEKINVRILATTNRDLKKEVASGNFREDLFYRLNVIAIELPPLRERREDVRELAEFFMLKYAEINRKGSCSLGEKALQALIDYDWPGNVRELEHTVERAVVLCRDKVISERDLFLHGITIKQFLLESDFQKELPAQQATVCTETASGEEVCRTVPSVTTVGVTIAEMERELILKTLEEVGGNRTKAADLLGITVRTLRNKLNEYRESGHYSD</sequence>
<dbReference type="InterPro" id="IPR002078">
    <property type="entry name" value="Sigma_54_int"/>
</dbReference>
<dbReference type="PRINTS" id="PR01590">
    <property type="entry name" value="HTHFIS"/>
</dbReference>
<gene>
    <name evidence="9" type="ORF">EP073_03460</name>
</gene>
<dbReference type="PROSITE" id="PS00688">
    <property type="entry name" value="SIGMA54_INTERACT_3"/>
    <property type="match status" value="1"/>
</dbReference>
<evidence type="ECO:0000256" key="4">
    <source>
        <dbReference type="ARBA" id="ARBA00023125"/>
    </source>
</evidence>
<dbReference type="InterPro" id="IPR025943">
    <property type="entry name" value="Sigma_54_int_dom_ATP-bd_2"/>
</dbReference>
<name>A0A3R5UXY2_9BACT</name>
<dbReference type="PROSITE" id="PS00676">
    <property type="entry name" value="SIGMA54_INTERACT_2"/>
    <property type="match status" value="1"/>
</dbReference>
<dbReference type="Pfam" id="PF00158">
    <property type="entry name" value="Sigma54_activat"/>
    <property type="match status" value="1"/>
</dbReference>
<dbReference type="InterPro" id="IPR002197">
    <property type="entry name" value="HTH_Fis"/>
</dbReference>
<dbReference type="PROSITE" id="PS50110">
    <property type="entry name" value="RESPONSE_REGULATORY"/>
    <property type="match status" value="1"/>
</dbReference>
<organism evidence="9 10">
    <name type="scientific">Geovibrio thiophilus</name>
    <dbReference type="NCBI Taxonomy" id="139438"/>
    <lineage>
        <taxon>Bacteria</taxon>
        <taxon>Pseudomonadati</taxon>
        <taxon>Deferribacterota</taxon>
        <taxon>Deferribacteres</taxon>
        <taxon>Deferribacterales</taxon>
        <taxon>Geovibrionaceae</taxon>
        <taxon>Geovibrio</taxon>
    </lineage>
</organism>
<dbReference type="Gene3D" id="1.10.8.60">
    <property type="match status" value="1"/>
</dbReference>
<dbReference type="Pfam" id="PF25601">
    <property type="entry name" value="AAA_lid_14"/>
    <property type="match status" value="1"/>
</dbReference>
<keyword evidence="2" id="KW-0067">ATP-binding</keyword>
<keyword evidence="1" id="KW-0547">Nucleotide-binding</keyword>
<dbReference type="SMART" id="SM00382">
    <property type="entry name" value="AAA"/>
    <property type="match status" value="1"/>
</dbReference>
<dbReference type="Pfam" id="PF00072">
    <property type="entry name" value="Response_reg"/>
    <property type="match status" value="1"/>
</dbReference>
<feature type="modified residue" description="4-aspartylphosphate" evidence="6">
    <location>
        <position position="58"/>
    </location>
</feature>
<keyword evidence="4" id="KW-0238">DNA-binding</keyword>
<dbReference type="PROSITE" id="PS50045">
    <property type="entry name" value="SIGMA54_INTERACT_4"/>
    <property type="match status" value="1"/>
</dbReference>
<dbReference type="Gene3D" id="1.10.10.60">
    <property type="entry name" value="Homeodomain-like"/>
    <property type="match status" value="1"/>
</dbReference>
<dbReference type="EMBL" id="CP035108">
    <property type="protein sequence ID" value="QAR32493.1"/>
    <property type="molecule type" value="Genomic_DNA"/>
</dbReference>
<dbReference type="GO" id="GO:0000160">
    <property type="term" value="P:phosphorelay signal transduction system"/>
    <property type="evidence" value="ECO:0007669"/>
    <property type="project" value="InterPro"/>
</dbReference>